<dbReference type="Pfam" id="PF07729">
    <property type="entry name" value="FCD"/>
    <property type="match status" value="1"/>
</dbReference>
<dbReference type="SMART" id="SM00895">
    <property type="entry name" value="FCD"/>
    <property type="match status" value="1"/>
</dbReference>
<name>A0A3P4AYC2_9BURK</name>
<dbReference type="GO" id="GO:0003700">
    <property type="term" value="F:DNA-binding transcription factor activity"/>
    <property type="evidence" value="ECO:0007669"/>
    <property type="project" value="InterPro"/>
</dbReference>
<dbReference type="SUPFAM" id="SSF48008">
    <property type="entry name" value="GntR ligand-binding domain-like"/>
    <property type="match status" value="1"/>
</dbReference>
<organism evidence="5 6">
    <name type="scientific">Pigmentiphaga humi</name>
    <dbReference type="NCBI Taxonomy" id="2478468"/>
    <lineage>
        <taxon>Bacteria</taxon>
        <taxon>Pseudomonadati</taxon>
        <taxon>Pseudomonadota</taxon>
        <taxon>Betaproteobacteria</taxon>
        <taxon>Burkholderiales</taxon>
        <taxon>Alcaligenaceae</taxon>
        <taxon>Pigmentiphaga</taxon>
    </lineage>
</organism>
<keyword evidence="2" id="KW-0238">DNA-binding</keyword>
<feature type="domain" description="HTH gntR-type" evidence="4">
    <location>
        <begin position="16"/>
        <end position="83"/>
    </location>
</feature>
<dbReference type="PANTHER" id="PTHR43537">
    <property type="entry name" value="TRANSCRIPTIONAL REGULATOR, GNTR FAMILY"/>
    <property type="match status" value="1"/>
</dbReference>
<dbReference type="PANTHER" id="PTHR43537:SF24">
    <property type="entry name" value="GLUCONATE OPERON TRANSCRIPTIONAL REPRESSOR"/>
    <property type="match status" value="1"/>
</dbReference>
<gene>
    <name evidence="5" type="primary">mcbR_1</name>
    <name evidence="5" type="ORF">PIGHUM_00481</name>
</gene>
<keyword evidence="6" id="KW-1185">Reference proteome</keyword>
<dbReference type="InterPro" id="IPR036390">
    <property type="entry name" value="WH_DNA-bd_sf"/>
</dbReference>
<accession>A0A3P4AYC2</accession>
<evidence type="ECO:0000256" key="2">
    <source>
        <dbReference type="ARBA" id="ARBA00023125"/>
    </source>
</evidence>
<dbReference type="AlphaFoldDB" id="A0A3P4AYC2"/>
<keyword evidence="1" id="KW-0805">Transcription regulation</keyword>
<dbReference type="Gene3D" id="1.20.120.530">
    <property type="entry name" value="GntR ligand-binding domain-like"/>
    <property type="match status" value="1"/>
</dbReference>
<dbReference type="RefSeq" id="WP_124077640.1">
    <property type="nucleotide sequence ID" value="NZ_UWPJ01000005.1"/>
</dbReference>
<dbReference type="SMART" id="SM00345">
    <property type="entry name" value="HTH_GNTR"/>
    <property type="match status" value="1"/>
</dbReference>
<dbReference type="EMBL" id="UWPJ01000005">
    <property type="protein sequence ID" value="VCU68430.1"/>
    <property type="molecule type" value="Genomic_DNA"/>
</dbReference>
<dbReference type="PRINTS" id="PR00035">
    <property type="entry name" value="HTHGNTR"/>
</dbReference>
<dbReference type="InterPro" id="IPR011711">
    <property type="entry name" value="GntR_C"/>
</dbReference>
<dbReference type="PROSITE" id="PS50949">
    <property type="entry name" value="HTH_GNTR"/>
    <property type="match status" value="1"/>
</dbReference>
<sequence length="228" mass="25612">MATKQDDDNIPAEAPASLRRRAEQDLRRAILSGRYQAGERLKERELMESLGVSRTLLREALRQVEAEGLVELVLNRGPVVARLTYEDAEEIYEVRGILEAQSCVGFALRASSVHMKRLDEVFGQLRQAAEAGDVARTLALSDSFYDVIAEGCGNSVLSVMLKQLHNRIVLLRRTSLSEPGRLPETLDELAHIYRALHARDEEAARKASVHHVRQASRVALRAIRREPR</sequence>
<evidence type="ECO:0000313" key="5">
    <source>
        <dbReference type="EMBL" id="VCU68430.1"/>
    </source>
</evidence>
<dbReference type="OrthoDB" id="8680857at2"/>
<dbReference type="GO" id="GO:0003677">
    <property type="term" value="F:DNA binding"/>
    <property type="evidence" value="ECO:0007669"/>
    <property type="project" value="UniProtKB-KW"/>
</dbReference>
<dbReference type="Proteomes" id="UP000277294">
    <property type="component" value="Unassembled WGS sequence"/>
</dbReference>
<evidence type="ECO:0000259" key="4">
    <source>
        <dbReference type="PROSITE" id="PS50949"/>
    </source>
</evidence>
<evidence type="ECO:0000313" key="6">
    <source>
        <dbReference type="Proteomes" id="UP000277294"/>
    </source>
</evidence>
<dbReference type="CDD" id="cd07377">
    <property type="entry name" value="WHTH_GntR"/>
    <property type="match status" value="1"/>
</dbReference>
<dbReference type="Gene3D" id="1.10.10.10">
    <property type="entry name" value="Winged helix-like DNA-binding domain superfamily/Winged helix DNA-binding domain"/>
    <property type="match status" value="1"/>
</dbReference>
<evidence type="ECO:0000256" key="1">
    <source>
        <dbReference type="ARBA" id="ARBA00023015"/>
    </source>
</evidence>
<keyword evidence="3" id="KW-0804">Transcription</keyword>
<reference evidence="5 6" key="1">
    <citation type="submission" date="2018-10" db="EMBL/GenBank/DDBJ databases">
        <authorList>
            <person name="Criscuolo A."/>
        </authorList>
    </citation>
    <scope>NUCLEOTIDE SEQUENCE [LARGE SCALE GENOMIC DNA]</scope>
    <source>
        <strain evidence="5">DnA1</strain>
    </source>
</reference>
<dbReference type="InterPro" id="IPR036388">
    <property type="entry name" value="WH-like_DNA-bd_sf"/>
</dbReference>
<protein>
    <submittedName>
        <fullName evidence="5">HTH-type transcriptional regulator McbR</fullName>
    </submittedName>
</protein>
<evidence type="ECO:0000256" key="3">
    <source>
        <dbReference type="ARBA" id="ARBA00023163"/>
    </source>
</evidence>
<dbReference type="InterPro" id="IPR008920">
    <property type="entry name" value="TF_FadR/GntR_C"/>
</dbReference>
<dbReference type="InterPro" id="IPR000524">
    <property type="entry name" value="Tscrpt_reg_HTH_GntR"/>
</dbReference>
<dbReference type="Pfam" id="PF00392">
    <property type="entry name" value="GntR"/>
    <property type="match status" value="1"/>
</dbReference>
<proteinExistence type="predicted"/>
<dbReference type="SUPFAM" id="SSF46785">
    <property type="entry name" value="Winged helix' DNA-binding domain"/>
    <property type="match status" value="1"/>
</dbReference>